<dbReference type="Pfam" id="PF02353">
    <property type="entry name" value="CMAS"/>
    <property type="match status" value="1"/>
</dbReference>
<keyword evidence="3 6" id="KW-0808">Transferase</keyword>
<keyword evidence="4" id="KW-0949">S-adenosyl-L-methionine</keyword>
<dbReference type="Gene3D" id="3.40.50.150">
    <property type="entry name" value="Vaccinia Virus protein VP39"/>
    <property type="match status" value="1"/>
</dbReference>
<gene>
    <name evidence="6" type="ORF">E8M01_13405</name>
</gene>
<evidence type="ECO:0000313" key="6">
    <source>
        <dbReference type="EMBL" id="QCI65125.1"/>
    </source>
</evidence>
<keyword evidence="7" id="KW-1185">Reference proteome</keyword>
<dbReference type="OrthoDB" id="9782855at2"/>
<dbReference type="InterPro" id="IPR050723">
    <property type="entry name" value="CFA/CMAS"/>
</dbReference>
<dbReference type="GO" id="GO:0008168">
    <property type="term" value="F:methyltransferase activity"/>
    <property type="evidence" value="ECO:0007669"/>
    <property type="project" value="UniProtKB-KW"/>
</dbReference>
<reference evidence="6 7" key="1">
    <citation type="submission" date="2019-04" db="EMBL/GenBank/DDBJ databases">
        <title>Phreatobacter aquaticus sp. nov.</title>
        <authorList>
            <person name="Choi A."/>
        </authorList>
    </citation>
    <scope>NUCLEOTIDE SEQUENCE [LARGE SCALE GENOMIC DNA]</scope>
    <source>
        <strain evidence="6 7">KCTC 52518</strain>
    </source>
</reference>
<evidence type="ECO:0000256" key="1">
    <source>
        <dbReference type="ARBA" id="ARBA00010815"/>
    </source>
</evidence>
<dbReference type="KEGG" id="pstg:E8M01_13405"/>
<dbReference type="GO" id="GO:0006629">
    <property type="term" value="P:lipid metabolic process"/>
    <property type="evidence" value="ECO:0007669"/>
    <property type="project" value="UniProtKB-KW"/>
</dbReference>
<dbReference type="InterPro" id="IPR029063">
    <property type="entry name" value="SAM-dependent_MTases_sf"/>
</dbReference>
<comment type="similarity">
    <text evidence="1">Belongs to the CFA/CMAS family.</text>
</comment>
<accession>A0A4D7B0Y3</accession>
<proteinExistence type="inferred from homology"/>
<organism evidence="6 7">
    <name type="scientific">Phreatobacter stygius</name>
    <dbReference type="NCBI Taxonomy" id="1940610"/>
    <lineage>
        <taxon>Bacteria</taxon>
        <taxon>Pseudomonadati</taxon>
        <taxon>Pseudomonadota</taxon>
        <taxon>Alphaproteobacteria</taxon>
        <taxon>Hyphomicrobiales</taxon>
        <taxon>Phreatobacteraceae</taxon>
        <taxon>Phreatobacter</taxon>
    </lineage>
</organism>
<protein>
    <submittedName>
        <fullName evidence="6">Class I SAM-dependent methyltransferase</fullName>
    </submittedName>
</protein>
<evidence type="ECO:0000313" key="7">
    <source>
        <dbReference type="Proteomes" id="UP000298781"/>
    </source>
</evidence>
<evidence type="ECO:0000256" key="4">
    <source>
        <dbReference type="ARBA" id="ARBA00022691"/>
    </source>
</evidence>
<evidence type="ECO:0000256" key="2">
    <source>
        <dbReference type="ARBA" id="ARBA00022603"/>
    </source>
</evidence>
<dbReference type="GO" id="GO:0032259">
    <property type="term" value="P:methylation"/>
    <property type="evidence" value="ECO:0007669"/>
    <property type="project" value="UniProtKB-KW"/>
</dbReference>
<dbReference type="SUPFAM" id="SSF53335">
    <property type="entry name" value="S-adenosyl-L-methionine-dependent methyltransferases"/>
    <property type="match status" value="1"/>
</dbReference>
<dbReference type="RefSeq" id="WP_136960574.1">
    <property type="nucleotide sequence ID" value="NZ_CP039690.1"/>
</dbReference>
<keyword evidence="5" id="KW-0443">Lipid metabolism</keyword>
<dbReference type="AlphaFoldDB" id="A0A4D7B0Y3"/>
<name>A0A4D7B0Y3_9HYPH</name>
<dbReference type="PANTHER" id="PTHR43667">
    <property type="entry name" value="CYCLOPROPANE-FATTY-ACYL-PHOSPHOLIPID SYNTHASE"/>
    <property type="match status" value="1"/>
</dbReference>
<sequence>MAPVEQVGAAPRLVVPPTAWLRRWLHLVSDALTYGPPSAAVNFFTGSQRPVDPETVWRFFTYPYPDFIQSIVDNYPPAARRQRLVARMLEQSHAGGIEYHYDLSNDFYRLFLDKTFMFYSCADFKSPGDTLEQAQLNKANHLLSLIDPKPGEAILELGCGWGSMLRHIDAHTGDKQNLSGYTLSREQKRYIEEKFGFNVMLEDFVTTDLGRERYDKIYSIGAIEHVRPDEILPLSKKIYAALKPGGRAVHHFFSLNGDDPTATSMVTAQLFFPGSILSLHGQHLAAAREAGFTLTNDSEHDYRPTLRAWFDNLVANRDRAHELVGIQQTNKYLAFFASSWAFFNLKQATLHRLVLVKG</sequence>
<evidence type="ECO:0000256" key="3">
    <source>
        <dbReference type="ARBA" id="ARBA00022679"/>
    </source>
</evidence>
<keyword evidence="2 6" id="KW-0489">Methyltransferase</keyword>
<evidence type="ECO:0000256" key="5">
    <source>
        <dbReference type="ARBA" id="ARBA00023098"/>
    </source>
</evidence>
<dbReference type="CDD" id="cd02440">
    <property type="entry name" value="AdoMet_MTases"/>
    <property type="match status" value="1"/>
</dbReference>
<dbReference type="Proteomes" id="UP000298781">
    <property type="component" value="Chromosome"/>
</dbReference>
<dbReference type="PANTHER" id="PTHR43667:SF1">
    <property type="entry name" value="CYCLOPROPANE-FATTY-ACYL-PHOSPHOLIPID SYNTHASE"/>
    <property type="match status" value="1"/>
</dbReference>
<dbReference type="EMBL" id="CP039690">
    <property type="protein sequence ID" value="QCI65125.1"/>
    <property type="molecule type" value="Genomic_DNA"/>
</dbReference>